<dbReference type="EMBL" id="JARPUR010000001">
    <property type="protein sequence ID" value="KAK4886753.1"/>
    <property type="molecule type" value="Genomic_DNA"/>
</dbReference>
<dbReference type="Proteomes" id="UP001353858">
    <property type="component" value="Unassembled WGS sequence"/>
</dbReference>
<keyword evidence="3" id="KW-1185">Reference proteome</keyword>
<sequence length="211" mass="24413">MDSSSKKVGVRGKIIHSQGREIIANVLKFFKQEAENGVTIPLTNFKQRLLAATKISEISYRRISKESDSIERGETSSFSSPRKERPKRCTKKDVLPAEKQIIRNIIHNFYLTERRRPTLRGTKSGDYHDEMNASNFFKWVENQLIPNLPPRSVLVVDKASYHNVKYDKNPTSATLKQEMVDWLTEKNIPHNESSTKTELYEIIKIHKEKAL</sequence>
<name>A0AAN7SRG2_9COLE</name>
<dbReference type="PANTHER" id="PTHR33939">
    <property type="entry name" value="PROTEIN CBG22215"/>
    <property type="match status" value="1"/>
</dbReference>
<accession>A0AAN7SRG2</accession>
<evidence type="ECO:0000313" key="3">
    <source>
        <dbReference type="Proteomes" id="UP001353858"/>
    </source>
</evidence>
<gene>
    <name evidence="2" type="ORF">RN001_003024</name>
</gene>
<reference evidence="3" key="1">
    <citation type="submission" date="2023-01" db="EMBL/GenBank/DDBJ databases">
        <title>Key to firefly adult light organ development and bioluminescence: homeobox transcription factors regulate luciferase expression and transportation to peroxisome.</title>
        <authorList>
            <person name="Fu X."/>
        </authorList>
    </citation>
    <scope>NUCLEOTIDE SEQUENCE [LARGE SCALE GENOMIC DNA]</scope>
</reference>
<comment type="caution">
    <text evidence="2">The sequence shown here is derived from an EMBL/GenBank/DDBJ whole genome shotgun (WGS) entry which is preliminary data.</text>
</comment>
<protein>
    <submittedName>
        <fullName evidence="2">Uncharacterized protein</fullName>
    </submittedName>
</protein>
<organism evidence="2 3">
    <name type="scientific">Aquatica leii</name>
    <dbReference type="NCBI Taxonomy" id="1421715"/>
    <lineage>
        <taxon>Eukaryota</taxon>
        <taxon>Metazoa</taxon>
        <taxon>Ecdysozoa</taxon>
        <taxon>Arthropoda</taxon>
        <taxon>Hexapoda</taxon>
        <taxon>Insecta</taxon>
        <taxon>Pterygota</taxon>
        <taxon>Neoptera</taxon>
        <taxon>Endopterygota</taxon>
        <taxon>Coleoptera</taxon>
        <taxon>Polyphaga</taxon>
        <taxon>Elateriformia</taxon>
        <taxon>Elateroidea</taxon>
        <taxon>Lampyridae</taxon>
        <taxon>Luciolinae</taxon>
        <taxon>Aquatica</taxon>
    </lineage>
</organism>
<dbReference type="AlphaFoldDB" id="A0AAN7SRG2"/>
<proteinExistence type="predicted"/>
<feature type="region of interest" description="Disordered" evidence="1">
    <location>
        <begin position="70"/>
        <end position="91"/>
    </location>
</feature>
<evidence type="ECO:0000256" key="1">
    <source>
        <dbReference type="SAM" id="MobiDB-lite"/>
    </source>
</evidence>
<evidence type="ECO:0000313" key="2">
    <source>
        <dbReference type="EMBL" id="KAK4886753.1"/>
    </source>
</evidence>
<dbReference type="PANTHER" id="PTHR33939:SF1">
    <property type="entry name" value="DUF4371 DOMAIN-CONTAINING PROTEIN"/>
    <property type="match status" value="1"/>
</dbReference>